<sequence>MKPVIDDVTSYIVQNYLSINVFDINDYQPGHSVDCVIFGYQDQELKILLMKMKFGEFYALPGGFIKINEHIDMAAQRVLYDRTGLKDIFLEQFYTFGAEKRPSLWDIKNEKGEPLFEQISEVNPELAIWLEKRFMTTGYFAFVDINKAALSPDIASASCDWVNVANIPELLFDHSFIVQKCLEQIRIQLNYLPISKSLLPETFTISDVQKLYEAILGIKLVRSNFQRKFLKLDILIRLEKKMTGASNKAPYLYMFDEEKYNALLQKGIGLI</sequence>
<evidence type="ECO:0000313" key="3">
    <source>
        <dbReference type="Proteomes" id="UP000430202"/>
    </source>
</evidence>
<dbReference type="InterPro" id="IPR015797">
    <property type="entry name" value="NUDIX_hydrolase-like_dom_sf"/>
</dbReference>
<dbReference type="PANTHER" id="PTHR43736:SF4">
    <property type="entry name" value="SLR1690 PROTEIN"/>
    <property type="match status" value="1"/>
</dbReference>
<dbReference type="InterPro" id="IPR036390">
    <property type="entry name" value="WH_DNA-bd_sf"/>
</dbReference>
<dbReference type="InterPro" id="IPR036388">
    <property type="entry name" value="WH-like_DNA-bd_sf"/>
</dbReference>
<protein>
    <submittedName>
        <fullName evidence="2">NUDIX hydrolase</fullName>
    </submittedName>
</protein>
<evidence type="ECO:0000313" key="2">
    <source>
        <dbReference type="EMBL" id="VXB60392.1"/>
    </source>
</evidence>
<dbReference type="AlphaFoldDB" id="A0A653S5T8"/>
<evidence type="ECO:0000259" key="1">
    <source>
        <dbReference type="Pfam" id="PF21906"/>
    </source>
</evidence>
<dbReference type="CDD" id="cd18873">
    <property type="entry name" value="NUDIX_NadM_like"/>
    <property type="match status" value="1"/>
</dbReference>
<dbReference type="SUPFAM" id="SSF46785">
    <property type="entry name" value="Winged helix' DNA-binding domain"/>
    <property type="match status" value="1"/>
</dbReference>
<keyword evidence="3" id="KW-1185">Reference proteome</keyword>
<dbReference type="SUPFAM" id="SSF55811">
    <property type="entry name" value="Nudix"/>
    <property type="match status" value="1"/>
</dbReference>
<gene>
    <name evidence="2" type="ORF">MARI151_30123</name>
</gene>
<reference evidence="2 3" key="1">
    <citation type="submission" date="2019-10" db="EMBL/GenBank/DDBJ databases">
        <authorList>
            <person name="Karimi E."/>
        </authorList>
    </citation>
    <scope>NUCLEOTIDE SEQUENCE [LARGE SCALE GENOMIC DNA]</scope>
    <source>
        <strain evidence="2">Maribacter sp. 151</strain>
    </source>
</reference>
<organism evidence="2 3">
    <name type="scientific">Maribacter litoralis</name>
    <dbReference type="NCBI Taxonomy" id="2059726"/>
    <lineage>
        <taxon>Bacteria</taxon>
        <taxon>Pseudomonadati</taxon>
        <taxon>Bacteroidota</taxon>
        <taxon>Flavobacteriia</taxon>
        <taxon>Flavobacteriales</taxon>
        <taxon>Flavobacteriaceae</taxon>
        <taxon>Maribacter</taxon>
    </lineage>
</organism>
<dbReference type="GO" id="GO:0016787">
    <property type="term" value="F:hydrolase activity"/>
    <property type="evidence" value="ECO:0007669"/>
    <property type="project" value="UniProtKB-KW"/>
</dbReference>
<dbReference type="EMBL" id="CABWLR010000003">
    <property type="protein sequence ID" value="VXB60392.1"/>
    <property type="molecule type" value="Genomic_DNA"/>
</dbReference>
<dbReference type="Pfam" id="PF21906">
    <property type="entry name" value="WHD_NrtR"/>
    <property type="match status" value="1"/>
</dbReference>
<dbReference type="PANTHER" id="PTHR43736">
    <property type="entry name" value="ADP-RIBOSE PYROPHOSPHATASE"/>
    <property type="match status" value="1"/>
</dbReference>
<feature type="domain" description="NrtR DNA-binding winged helix" evidence="1">
    <location>
        <begin position="198"/>
        <end position="255"/>
    </location>
</feature>
<dbReference type="Gene3D" id="3.90.79.10">
    <property type="entry name" value="Nucleoside Triphosphate Pyrophosphohydrolase"/>
    <property type="match status" value="1"/>
</dbReference>
<dbReference type="Gene3D" id="1.10.10.10">
    <property type="entry name" value="Winged helix-like DNA-binding domain superfamily/Winged helix DNA-binding domain"/>
    <property type="match status" value="1"/>
</dbReference>
<proteinExistence type="predicted"/>
<keyword evidence="2" id="KW-0378">Hydrolase</keyword>
<dbReference type="InterPro" id="IPR054105">
    <property type="entry name" value="WHD_NrtR"/>
</dbReference>
<dbReference type="Proteomes" id="UP000430202">
    <property type="component" value="Unassembled WGS sequence"/>
</dbReference>
<accession>A0A653S5T8</accession>
<name>A0A653S5T8_9FLAO</name>